<dbReference type="InterPro" id="IPR036047">
    <property type="entry name" value="F-box-like_dom_sf"/>
</dbReference>
<dbReference type="VEuPathDB" id="FungiDB:BD410DRAFT_783200"/>
<accession>A0A4Y7QHB2</accession>
<dbReference type="Gene3D" id="1.20.1280.50">
    <property type="match status" value="1"/>
</dbReference>
<feature type="region of interest" description="Disordered" evidence="2">
    <location>
        <begin position="589"/>
        <end position="608"/>
    </location>
</feature>
<protein>
    <recommendedName>
        <fullName evidence="3">F-box domain-containing protein</fullName>
    </recommendedName>
</protein>
<sequence length="622" mass="69802">MSVAGAIKSDGSSARVTVLPTLPLNILFEILGYLRPVGLLQVARVSKALRKILLSRSSKSVWSTARENMPGLPATPEDMSDAQWAHLIFETDCHAPGCEETEIREIEWALRIRACDECLDENALCPSGFAERFPDLQPEITQLLPYTHTDALAYGHDSTCRFYWTPTVLAMSKTVGEYQKNVALGKPGAKIGLNEFMEAQKVQAEEIMEYASLCQTWASSAVEKRRQALKALSDERIKAIRVRFEALGWNPNHLERLQWNPIACKSKKLTERAWIHIRPRLEKILQSDRVNRRVKQIEELAKEYKKTCTALQRAVFPDFGDLAATASLQAIATAKGFDDLTAQELEHYRLQLPVIATQALDKTKKRLLAKLPPIVNESGEIAQVSRVELAASALVCSSCHSYTSHHGHGKILFWPEICSHLCRASIPHSYDPNVAAIIQSVVRAVQLLPEVATGPQLDAHNARVLCMSCSPVKTKKRIGRNAYTWRGAITHCMTEHKNGETTSWQLLGQGDTEKIKQREHAATRDSTRRIPKWACNHCAWGYPDSQPTETATKQHVKEIHDIPAPALCIDVLQDRRTLYEPIVMAHGELREEKPKQQPKQKPKQDGQTWKCVTVRAKAGCLY</sequence>
<evidence type="ECO:0000313" key="4">
    <source>
        <dbReference type="EMBL" id="TDL27044.1"/>
    </source>
</evidence>
<gene>
    <name evidence="4" type="ORF">BD410DRAFT_783200</name>
</gene>
<dbReference type="EMBL" id="ML170160">
    <property type="protein sequence ID" value="TDL27044.1"/>
    <property type="molecule type" value="Genomic_DNA"/>
</dbReference>
<dbReference type="InterPro" id="IPR001810">
    <property type="entry name" value="F-box_dom"/>
</dbReference>
<dbReference type="CDD" id="cd09917">
    <property type="entry name" value="F-box_SF"/>
    <property type="match status" value="1"/>
</dbReference>
<organism evidence="4 5">
    <name type="scientific">Rickenella mellea</name>
    <dbReference type="NCBI Taxonomy" id="50990"/>
    <lineage>
        <taxon>Eukaryota</taxon>
        <taxon>Fungi</taxon>
        <taxon>Dikarya</taxon>
        <taxon>Basidiomycota</taxon>
        <taxon>Agaricomycotina</taxon>
        <taxon>Agaricomycetes</taxon>
        <taxon>Hymenochaetales</taxon>
        <taxon>Rickenellaceae</taxon>
        <taxon>Rickenella</taxon>
    </lineage>
</organism>
<reference evidence="4 5" key="1">
    <citation type="submission" date="2018-06" db="EMBL/GenBank/DDBJ databases">
        <title>A transcriptomic atlas of mushroom development highlights an independent origin of complex multicellularity.</title>
        <authorList>
            <consortium name="DOE Joint Genome Institute"/>
            <person name="Krizsan K."/>
            <person name="Almasi E."/>
            <person name="Merenyi Z."/>
            <person name="Sahu N."/>
            <person name="Viragh M."/>
            <person name="Koszo T."/>
            <person name="Mondo S."/>
            <person name="Kiss B."/>
            <person name="Balint B."/>
            <person name="Kues U."/>
            <person name="Barry K."/>
            <person name="Hegedus J.C."/>
            <person name="Henrissat B."/>
            <person name="Johnson J."/>
            <person name="Lipzen A."/>
            <person name="Ohm R."/>
            <person name="Nagy I."/>
            <person name="Pangilinan J."/>
            <person name="Yan J."/>
            <person name="Xiong Y."/>
            <person name="Grigoriev I.V."/>
            <person name="Hibbett D.S."/>
            <person name="Nagy L.G."/>
        </authorList>
    </citation>
    <scope>NUCLEOTIDE SEQUENCE [LARGE SCALE GENOMIC DNA]</scope>
    <source>
        <strain evidence="4 5">SZMC22713</strain>
    </source>
</reference>
<evidence type="ECO:0000256" key="2">
    <source>
        <dbReference type="SAM" id="MobiDB-lite"/>
    </source>
</evidence>
<evidence type="ECO:0000256" key="1">
    <source>
        <dbReference type="SAM" id="Coils"/>
    </source>
</evidence>
<dbReference type="Proteomes" id="UP000294933">
    <property type="component" value="Unassembled WGS sequence"/>
</dbReference>
<dbReference type="OrthoDB" id="2751668at2759"/>
<proteinExistence type="predicted"/>
<evidence type="ECO:0000313" key="5">
    <source>
        <dbReference type="Proteomes" id="UP000294933"/>
    </source>
</evidence>
<keyword evidence="1" id="KW-0175">Coiled coil</keyword>
<dbReference type="STRING" id="50990.A0A4Y7QHB2"/>
<evidence type="ECO:0000259" key="3">
    <source>
        <dbReference type="PROSITE" id="PS50181"/>
    </source>
</evidence>
<name>A0A4Y7QHB2_9AGAM</name>
<feature type="coiled-coil region" evidence="1">
    <location>
        <begin position="287"/>
        <end position="314"/>
    </location>
</feature>
<dbReference type="PROSITE" id="PS50181">
    <property type="entry name" value="FBOX"/>
    <property type="match status" value="1"/>
</dbReference>
<dbReference type="SUPFAM" id="SSF81383">
    <property type="entry name" value="F-box domain"/>
    <property type="match status" value="1"/>
</dbReference>
<keyword evidence="5" id="KW-1185">Reference proteome</keyword>
<dbReference type="Pfam" id="PF12937">
    <property type="entry name" value="F-box-like"/>
    <property type="match status" value="1"/>
</dbReference>
<dbReference type="AlphaFoldDB" id="A0A4Y7QHB2"/>
<feature type="domain" description="F-box" evidence="3">
    <location>
        <begin position="16"/>
        <end position="65"/>
    </location>
</feature>